<dbReference type="PANTHER" id="PTHR23308">
    <property type="entry name" value="NUCLEAR INHIBITOR OF PROTEIN PHOSPHATASE-1"/>
    <property type="match status" value="1"/>
</dbReference>
<protein>
    <recommendedName>
        <fullName evidence="2">FHA domain-containing protein</fullName>
    </recommendedName>
</protein>
<name>A0AAN9F1X1_CROPI</name>
<dbReference type="Proteomes" id="UP001372338">
    <property type="component" value="Unassembled WGS sequence"/>
</dbReference>
<feature type="domain" description="FHA" evidence="2">
    <location>
        <begin position="32"/>
        <end position="82"/>
    </location>
</feature>
<dbReference type="SMART" id="SM00240">
    <property type="entry name" value="FHA"/>
    <property type="match status" value="1"/>
</dbReference>
<organism evidence="3 4">
    <name type="scientific">Crotalaria pallida</name>
    <name type="common">Smooth rattlebox</name>
    <name type="synonym">Crotalaria striata</name>
    <dbReference type="NCBI Taxonomy" id="3830"/>
    <lineage>
        <taxon>Eukaryota</taxon>
        <taxon>Viridiplantae</taxon>
        <taxon>Streptophyta</taxon>
        <taxon>Embryophyta</taxon>
        <taxon>Tracheophyta</taxon>
        <taxon>Spermatophyta</taxon>
        <taxon>Magnoliopsida</taxon>
        <taxon>eudicotyledons</taxon>
        <taxon>Gunneridae</taxon>
        <taxon>Pentapetalae</taxon>
        <taxon>rosids</taxon>
        <taxon>fabids</taxon>
        <taxon>Fabales</taxon>
        <taxon>Fabaceae</taxon>
        <taxon>Papilionoideae</taxon>
        <taxon>50 kb inversion clade</taxon>
        <taxon>genistoids sensu lato</taxon>
        <taxon>core genistoids</taxon>
        <taxon>Crotalarieae</taxon>
        <taxon>Crotalaria</taxon>
    </lineage>
</organism>
<dbReference type="EMBL" id="JAYWIO010000004">
    <property type="protein sequence ID" value="KAK7266870.1"/>
    <property type="molecule type" value="Genomic_DNA"/>
</dbReference>
<feature type="region of interest" description="Disordered" evidence="1">
    <location>
        <begin position="334"/>
        <end position="357"/>
    </location>
</feature>
<evidence type="ECO:0000313" key="4">
    <source>
        <dbReference type="Proteomes" id="UP001372338"/>
    </source>
</evidence>
<feature type="region of interest" description="Disordered" evidence="1">
    <location>
        <begin position="122"/>
        <end position="142"/>
    </location>
</feature>
<evidence type="ECO:0000259" key="2">
    <source>
        <dbReference type="PROSITE" id="PS50006"/>
    </source>
</evidence>
<dbReference type="Pfam" id="PF00498">
    <property type="entry name" value="FHA"/>
    <property type="match status" value="1"/>
</dbReference>
<feature type="compositionally biased region" description="Basic and acidic residues" evidence="1">
    <location>
        <begin position="334"/>
        <end position="346"/>
    </location>
</feature>
<dbReference type="Gene3D" id="2.60.200.20">
    <property type="match status" value="1"/>
</dbReference>
<keyword evidence="4" id="KW-1185">Reference proteome</keyword>
<feature type="region of interest" description="Disordered" evidence="1">
    <location>
        <begin position="155"/>
        <end position="253"/>
    </location>
</feature>
<dbReference type="AlphaFoldDB" id="A0AAN9F1X1"/>
<evidence type="ECO:0000256" key="1">
    <source>
        <dbReference type="SAM" id="MobiDB-lite"/>
    </source>
</evidence>
<gene>
    <name evidence="3" type="ORF">RIF29_19528</name>
</gene>
<dbReference type="InterPro" id="IPR000253">
    <property type="entry name" value="FHA_dom"/>
</dbReference>
<dbReference type="PROSITE" id="PS50006">
    <property type="entry name" value="FHA_DOMAIN"/>
    <property type="match status" value="1"/>
</dbReference>
<comment type="caution">
    <text evidence="3">The sequence shown here is derived from an EMBL/GenBank/DDBJ whole genome shotgun (WGS) entry which is preliminary data.</text>
</comment>
<dbReference type="InterPro" id="IPR008984">
    <property type="entry name" value="SMAD_FHA_dom_sf"/>
</dbReference>
<reference evidence="3 4" key="1">
    <citation type="submission" date="2024-01" db="EMBL/GenBank/DDBJ databases">
        <title>The genomes of 5 underutilized Papilionoideae crops provide insights into root nodulation and disease resistanc.</title>
        <authorList>
            <person name="Yuan L."/>
        </authorList>
    </citation>
    <scope>NUCLEOTIDE SEQUENCE [LARGE SCALE GENOMIC DNA]</scope>
    <source>
        <strain evidence="3">ZHUSHIDOU_FW_LH</strain>
        <tissue evidence="3">Leaf</tissue>
    </source>
</reference>
<feature type="compositionally biased region" description="Acidic residues" evidence="1">
    <location>
        <begin position="200"/>
        <end position="214"/>
    </location>
</feature>
<sequence>MEQQPPSLKLSILQGPRQGETLEYPPSSSSSVRIGRIARGNTLPIKDPGISSKHLSITIDSGKWVLQDLDSSNGTVLDTIKIPPNTPFPLSDNSTIKIGELTSIHVTLIPPQQQQQPVIVNNNNTRRNPTRRGRPAPADVADPTEIKPVHVPVTRQLRGRPATGKGLNTESGLAGQPENKRVTRNAKTKKVTVVEIPDSGGDDDHNDDDDDDYVEEKVEEVPKKTTRATRNSKKEGISDLGIGNSKVEEPKKATTLNLGNKGIGSVVGENDQNLNLESGVVEKVEEKKKRGRCAKKKKNLKEQECVKVAELEESKVDDEVVELLNLDEDGVVKETRDDVDERKGEEENVNVNGNGNWPDMEKMSLGEWFDFLEVQLPKQIIDATEDMIDSMRHKADRLSEYIIEQNNNDKAWKAPLDCGIKANTDAATKSDTGTGFGVIFPDSEGQALAACTHFTADRVQPHFAEAMSLR</sequence>
<accession>A0AAN9F1X1</accession>
<feature type="region of interest" description="Disordered" evidence="1">
    <location>
        <begin position="1"/>
        <end position="32"/>
    </location>
</feature>
<dbReference type="SUPFAM" id="SSF49879">
    <property type="entry name" value="SMAD/FHA domain"/>
    <property type="match status" value="1"/>
</dbReference>
<evidence type="ECO:0000313" key="3">
    <source>
        <dbReference type="EMBL" id="KAK7266870.1"/>
    </source>
</evidence>
<proteinExistence type="predicted"/>
<dbReference type="InterPro" id="IPR050923">
    <property type="entry name" value="Cell_Proc_Reg/RNA_Proc"/>
</dbReference>